<dbReference type="STRING" id="1300350.Z948_245"/>
<keyword evidence="1" id="KW-1133">Transmembrane helix</keyword>
<protein>
    <recommendedName>
        <fullName evidence="4">NfeD-like C-terminal domain-containing protein</fullName>
    </recommendedName>
</protein>
<keyword evidence="3" id="KW-1185">Reference proteome</keyword>
<evidence type="ECO:0000313" key="3">
    <source>
        <dbReference type="Proteomes" id="UP000027734"/>
    </source>
</evidence>
<dbReference type="RefSeq" id="WP_025057754.1">
    <property type="nucleotide sequence ID" value="NZ_JAMC01000002.1"/>
</dbReference>
<accession>A0A073IY17</accession>
<feature type="transmembrane region" description="Helical" evidence="1">
    <location>
        <begin position="29"/>
        <end position="47"/>
    </location>
</feature>
<dbReference type="eggNOG" id="COG1585">
    <property type="taxonomic scope" value="Bacteria"/>
</dbReference>
<sequence>MGSLLTVWWVWLCAALALAVVEVIAPASIFLGFALGALGMVVVVAVSGITNTSALLALFAGLSLAAWIALKIAFKNQSSGARVVTKDINEN</sequence>
<dbReference type="EMBL" id="JAMC01000002">
    <property type="protein sequence ID" value="KEJ90282.1"/>
    <property type="molecule type" value="Genomic_DNA"/>
</dbReference>
<evidence type="ECO:0008006" key="4">
    <source>
        <dbReference type="Google" id="ProtNLM"/>
    </source>
</evidence>
<organism evidence="2 3">
    <name type="scientific">Sulfitobacter donghicola DSW-25 = KCTC 12864 = JCM 14565</name>
    <dbReference type="NCBI Taxonomy" id="1300350"/>
    <lineage>
        <taxon>Bacteria</taxon>
        <taxon>Pseudomonadati</taxon>
        <taxon>Pseudomonadota</taxon>
        <taxon>Alphaproteobacteria</taxon>
        <taxon>Rhodobacterales</taxon>
        <taxon>Roseobacteraceae</taxon>
        <taxon>Sulfitobacter</taxon>
    </lineage>
</organism>
<keyword evidence="1" id="KW-0472">Membrane</keyword>
<evidence type="ECO:0000256" key="1">
    <source>
        <dbReference type="SAM" id="Phobius"/>
    </source>
</evidence>
<proteinExistence type="predicted"/>
<reference evidence="2 3" key="1">
    <citation type="submission" date="2014-01" db="EMBL/GenBank/DDBJ databases">
        <title>Sulfitobacter donghicola JCM 14565 Genome Sequencing.</title>
        <authorList>
            <person name="Lai Q."/>
            <person name="Hong Z."/>
        </authorList>
    </citation>
    <scope>NUCLEOTIDE SEQUENCE [LARGE SCALE GENOMIC DNA]</scope>
    <source>
        <strain evidence="2 3">JCM 14565</strain>
    </source>
</reference>
<feature type="transmembrane region" description="Helical" evidence="1">
    <location>
        <begin position="54"/>
        <end position="74"/>
    </location>
</feature>
<evidence type="ECO:0000313" key="2">
    <source>
        <dbReference type="EMBL" id="KEJ90282.1"/>
    </source>
</evidence>
<comment type="caution">
    <text evidence="2">The sequence shown here is derived from an EMBL/GenBank/DDBJ whole genome shotgun (WGS) entry which is preliminary data.</text>
</comment>
<gene>
    <name evidence="2" type="ORF">DSW25_08810</name>
</gene>
<name>A0A073IY17_9RHOB</name>
<dbReference type="Proteomes" id="UP000027734">
    <property type="component" value="Unassembled WGS sequence"/>
</dbReference>
<keyword evidence="1" id="KW-0812">Transmembrane</keyword>
<dbReference type="AlphaFoldDB" id="A0A073IY17"/>